<reference evidence="2 3" key="1">
    <citation type="submission" date="2020-06" db="EMBL/GenBank/DDBJ databases">
        <title>WGS assembly of Ceratodon purpureus strain R40.</title>
        <authorList>
            <person name="Carey S.B."/>
            <person name="Jenkins J."/>
            <person name="Shu S."/>
            <person name="Lovell J.T."/>
            <person name="Sreedasyam A."/>
            <person name="Maumus F."/>
            <person name="Tiley G.P."/>
            <person name="Fernandez-Pozo N."/>
            <person name="Barry K."/>
            <person name="Chen C."/>
            <person name="Wang M."/>
            <person name="Lipzen A."/>
            <person name="Daum C."/>
            <person name="Saski C.A."/>
            <person name="Payton A.C."/>
            <person name="Mcbreen J.C."/>
            <person name="Conrad R.E."/>
            <person name="Kollar L.M."/>
            <person name="Olsson S."/>
            <person name="Huttunen S."/>
            <person name="Landis J.B."/>
            <person name="Wickett N.J."/>
            <person name="Johnson M.G."/>
            <person name="Rensing S.A."/>
            <person name="Grimwood J."/>
            <person name="Schmutz J."/>
            <person name="Mcdaniel S.F."/>
        </authorList>
    </citation>
    <scope>NUCLEOTIDE SEQUENCE [LARGE SCALE GENOMIC DNA]</scope>
    <source>
        <strain evidence="2 3">R40</strain>
    </source>
</reference>
<evidence type="ECO:0000313" key="2">
    <source>
        <dbReference type="EMBL" id="KAG0557454.1"/>
    </source>
</evidence>
<keyword evidence="3" id="KW-1185">Reference proteome</keyword>
<feature type="compositionally biased region" description="Polar residues" evidence="1">
    <location>
        <begin position="76"/>
        <end position="86"/>
    </location>
</feature>
<accession>A0A8T0GGL1</accession>
<comment type="caution">
    <text evidence="2">The sequence shown here is derived from an EMBL/GenBank/DDBJ whole genome shotgun (WGS) entry which is preliminary data.</text>
</comment>
<evidence type="ECO:0000256" key="1">
    <source>
        <dbReference type="SAM" id="MobiDB-lite"/>
    </source>
</evidence>
<feature type="region of interest" description="Disordered" evidence="1">
    <location>
        <begin position="67"/>
        <end position="98"/>
    </location>
</feature>
<sequence length="133" mass="15287">MIFMAIDQSSHVDSSLIHTNKRAKTINHQTLTNVATMSAHIPQRWRAPVDVPNCECEPQDHHRVAWKRKSEDNRSNCRNSRALNHVQSREGSRRCHQSRPITAELQPRVQVCASSIVCEWCQSLEEPSVQHQT</sequence>
<dbReference type="EMBL" id="CM026432">
    <property type="protein sequence ID" value="KAG0557454.1"/>
    <property type="molecule type" value="Genomic_DNA"/>
</dbReference>
<gene>
    <name evidence="2" type="ORF">KC19_11G131600</name>
</gene>
<dbReference type="AlphaFoldDB" id="A0A8T0GGL1"/>
<dbReference type="Proteomes" id="UP000822688">
    <property type="component" value="Chromosome 11"/>
</dbReference>
<proteinExistence type="predicted"/>
<organism evidence="2 3">
    <name type="scientific">Ceratodon purpureus</name>
    <name type="common">Fire moss</name>
    <name type="synonym">Dicranum purpureum</name>
    <dbReference type="NCBI Taxonomy" id="3225"/>
    <lineage>
        <taxon>Eukaryota</taxon>
        <taxon>Viridiplantae</taxon>
        <taxon>Streptophyta</taxon>
        <taxon>Embryophyta</taxon>
        <taxon>Bryophyta</taxon>
        <taxon>Bryophytina</taxon>
        <taxon>Bryopsida</taxon>
        <taxon>Dicranidae</taxon>
        <taxon>Pseudoditrichales</taxon>
        <taxon>Ditrichaceae</taxon>
        <taxon>Ceratodon</taxon>
    </lineage>
</organism>
<name>A0A8T0GGL1_CERPU</name>
<protein>
    <submittedName>
        <fullName evidence="2">Uncharacterized protein</fullName>
    </submittedName>
</protein>
<evidence type="ECO:0000313" key="3">
    <source>
        <dbReference type="Proteomes" id="UP000822688"/>
    </source>
</evidence>